<keyword evidence="5 8" id="KW-0680">Restriction system</keyword>
<dbReference type="PANTHER" id="PTHR13370">
    <property type="entry name" value="RNA METHYLASE-RELATED"/>
    <property type="match status" value="1"/>
</dbReference>
<dbReference type="PANTHER" id="PTHR13370:SF3">
    <property type="entry name" value="TRNA (GUANINE(10)-N2)-METHYLTRANSFERASE HOMOLOG"/>
    <property type="match status" value="1"/>
</dbReference>
<dbReference type="Gene3D" id="3.40.50.150">
    <property type="entry name" value="Vaccinia Virus protein VP39"/>
    <property type="match status" value="1"/>
</dbReference>
<dbReference type="PROSITE" id="PS00093">
    <property type="entry name" value="N4_MTASE"/>
    <property type="match status" value="1"/>
</dbReference>
<accession>A0ABD5ZYU6</accession>
<evidence type="ECO:0000259" key="9">
    <source>
        <dbReference type="Pfam" id="PF01555"/>
    </source>
</evidence>
<evidence type="ECO:0000256" key="3">
    <source>
        <dbReference type="ARBA" id="ARBA00022679"/>
    </source>
</evidence>
<dbReference type="AlphaFoldDB" id="A0ABD5ZYU6"/>
<evidence type="ECO:0000313" key="11">
    <source>
        <dbReference type="Proteomes" id="UP001596434"/>
    </source>
</evidence>
<dbReference type="PRINTS" id="PR00508">
    <property type="entry name" value="S21N4MTFRASE"/>
</dbReference>
<dbReference type="GO" id="GO:0003677">
    <property type="term" value="F:DNA binding"/>
    <property type="evidence" value="ECO:0007669"/>
    <property type="project" value="UniProtKB-KW"/>
</dbReference>
<dbReference type="Proteomes" id="UP001596434">
    <property type="component" value="Unassembled WGS sequence"/>
</dbReference>
<keyword evidence="2 8" id="KW-0489">Methyltransferase</keyword>
<evidence type="ECO:0000256" key="2">
    <source>
        <dbReference type="ARBA" id="ARBA00022603"/>
    </source>
</evidence>
<keyword evidence="11" id="KW-1185">Reference proteome</keyword>
<feature type="domain" description="DNA methylase N-4/N-6" evidence="9">
    <location>
        <begin position="36"/>
        <end position="342"/>
    </location>
</feature>
<keyword evidence="4 8" id="KW-0949">S-adenosyl-L-methionine</keyword>
<dbReference type="InterPro" id="IPR002941">
    <property type="entry name" value="DNA_methylase_N4/N6"/>
</dbReference>
<reference evidence="10 11" key="1">
    <citation type="journal article" date="2019" name="Int. J. Syst. Evol. Microbiol.">
        <title>The Global Catalogue of Microorganisms (GCM) 10K type strain sequencing project: providing services to taxonomists for standard genome sequencing and annotation.</title>
        <authorList>
            <consortium name="The Broad Institute Genomics Platform"/>
            <consortium name="The Broad Institute Genome Sequencing Center for Infectious Disease"/>
            <person name="Wu L."/>
            <person name="Ma J."/>
        </authorList>
    </citation>
    <scope>NUCLEOTIDE SEQUENCE [LARGE SCALE GENOMIC DNA]</scope>
    <source>
        <strain evidence="10 11">GX21</strain>
    </source>
</reference>
<dbReference type="GO" id="GO:0032259">
    <property type="term" value="P:methylation"/>
    <property type="evidence" value="ECO:0007669"/>
    <property type="project" value="UniProtKB-KW"/>
</dbReference>
<keyword evidence="3" id="KW-0808">Transferase</keyword>
<evidence type="ECO:0000256" key="7">
    <source>
        <dbReference type="ARBA" id="ARBA00049120"/>
    </source>
</evidence>
<organism evidence="10 11">
    <name type="scientific">Haloplanus litoreus</name>
    <dbReference type="NCBI Taxonomy" id="767515"/>
    <lineage>
        <taxon>Archaea</taxon>
        <taxon>Methanobacteriati</taxon>
        <taxon>Methanobacteriota</taxon>
        <taxon>Stenosarchaea group</taxon>
        <taxon>Halobacteria</taxon>
        <taxon>Halobacteriales</taxon>
        <taxon>Haloferacaceae</taxon>
        <taxon>Haloplanus</taxon>
    </lineage>
</organism>
<evidence type="ECO:0000256" key="8">
    <source>
        <dbReference type="RuleBase" id="RU362026"/>
    </source>
</evidence>
<dbReference type="Pfam" id="PF01555">
    <property type="entry name" value="N6_N4_Mtase"/>
    <property type="match status" value="1"/>
</dbReference>
<dbReference type="GO" id="GO:0015667">
    <property type="term" value="F:site-specific DNA-methyltransferase (cytosine-N4-specific) activity"/>
    <property type="evidence" value="ECO:0007669"/>
    <property type="project" value="UniProtKB-EC"/>
</dbReference>
<proteinExistence type="inferred from homology"/>
<dbReference type="SUPFAM" id="SSF53335">
    <property type="entry name" value="S-adenosyl-L-methionine-dependent methyltransferases"/>
    <property type="match status" value="1"/>
</dbReference>
<sequence>MIQATDIPDWLDSDDRNALVHGDSRDVLQRVPDAAIDCVVTSPPYWGVRDYDGESGLGTEASVDEFVDALLAVLDEVKRVLKPEGSFWLNLGDTYRDKDLAGVPWRVALALKDRQNWILRNDVVWNKVKGNPSSATDRLRVMHEYVFHFVTQKSYYYDDDAIREDEDFELTYKDNGDVVSPTGVSGARYRRQIEESETLSEDETENALDALDEHLEMLRNREIKDFRMVVRDEQRTTHGDSADLSGRARELAEKGFYCLRYNANGPMPENVWDIVPEDEHRDDSHCAVYPVELPKLPIRATCPEDGIVLDPFVGTGTTVVAANKLGRRGLGIDASAEYLETASDRLDAGVQMTFDGL</sequence>
<dbReference type="RefSeq" id="WP_379704197.1">
    <property type="nucleotide sequence ID" value="NZ_JBHTAT010000001.1"/>
</dbReference>
<evidence type="ECO:0000256" key="5">
    <source>
        <dbReference type="ARBA" id="ARBA00022747"/>
    </source>
</evidence>
<protein>
    <recommendedName>
        <fullName evidence="8">Type II methyltransferase</fullName>
        <ecNumber evidence="8">2.1.1.113</ecNumber>
    </recommendedName>
    <alternativeName>
        <fullName evidence="8">N-4 cytosine-specific methyltransferase</fullName>
    </alternativeName>
</protein>
<comment type="caution">
    <text evidence="10">The sequence shown here is derived from an EMBL/GenBank/DDBJ whole genome shotgun (WGS) entry which is preliminary data.</text>
</comment>
<dbReference type="EC" id="2.1.1.113" evidence="8"/>
<keyword evidence="6" id="KW-0238">DNA-binding</keyword>
<comment type="catalytic activity">
    <reaction evidence="7 8">
        <text>a 2'-deoxycytidine in DNA + S-adenosyl-L-methionine = an N(4)-methyl-2'-deoxycytidine in DNA + S-adenosyl-L-homocysteine + H(+)</text>
        <dbReference type="Rhea" id="RHEA:16857"/>
        <dbReference type="Rhea" id="RHEA-COMP:11369"/>
        <dbReference type="Rhea" id="RHEA-COMP:13674"/>
        <dbReference type="ChEBI" id="CHEBI:15378"/>
        <dbReference type="ChEBI" id="CHEBI:57856"/>
        <dbReference type="ChEBI" id="CHEBI:59789"/>
        <dbReference type="ChEBI" id="CHEBI:85452"/>
        <dbReference type="ChEBI" id="CHEBI:137933"/>
        <dbReference type="EC" id="2.1.1.113"/>
    </reaction>
</comment>
<dbReference type="InterPro" id="IPR017985">
    <property type="entry name" value="MeTrfase_CN4_CS"/>
</dbReference>
<dbReference type="GeneID" id="96954241"/>
<gene>
    <name evidence="10" type="ORF">ACFQKE_11280</name>
</gene>
<dbReference type="InterPro" id="IPR001091">
    <property type="entry name" value="RM_Methyltransferase"/>
</dbReference>
<comment type="similarity">
    <text evidence="1">Belongs to the N(4)/N(6)-methyltransferase family. N(4) subfamily.</text>
</comment>
<dbReference type="InterPro" id="IPR029063">
    <property type="entry name" value="SAM-dependent_MTases_sf"/>
</dbReference>
<dbReference type="GO" id="GO:0009307">
    <property type="term" value="P:DNA restriction-modification system"/>
    <property type="evidence" value="ECO:0007669"/>
    <property type="project" value="UniProtKB-KW"/>
</dbReference>
<evidence type="ECO:0000256" key="4">
    <source>
        <dbReference type="ARBA" id="ARBA00022691"/>
    </source>
</evidence>
<evidence type="ECO:0000256" key="1">
    <source>
        <dbReference type="ARBA" id="ARBA00010203"/>
    </source>
</evidence>
<name>A0ABD5ZYU6_9EURY</name>
<evidence type="ECO:0000313" key="10">
    <source>
        <dbReference type="EMBL" id="MFC7255865.1"/>
    </source>
</evidence>
<evidence type="ECO:0000256" key="6">
    <source>
        <dbReference type="ARBA" id="ARBA00023125"/>
    </source>
</evidence>
<dbReference type="EMBL" id="JBHTAT010000001">
    <property type="protein sequence ID" value="MFC7255865.1"/>
    <property type="molecule type" value="Genomic_DNA"/>
</dbReference>